<sequence>MRPFITLAVALLVAGSAHAAPSMDPHDICNDYYLFAERVMQGRQVGYPLPDMLSHVEGQQGQPHLEEIIVWAYDEPRYETREFRLEAVSEFANEVMRDCLRTKRAASRAQ</sequence>
<evidence type="ECO:0000256" key="1">
    <source>
        <dbReference type="SAM" id="SignalP"/>
    </source>
</evidence>
<proteinExistence type="predicted"/>
<feature type="chain" id="PRO_5014776284" evidence="1">
    <location>
        <begin position="20"/>
        <end position="110"/>
    </location>
</feature>
<dbReference type="Proteomes" id="UP000235346">
    <property type="component" value="Unassembled WGS sequence"/>
</dbReference>
<organism evidence="2 3">
    <name type="scientific">Halomonas heilongjiangensis</name>
    <dbReference type="NCBI Taxonomy" id="1387883"/>
    <lineage>
        <taxon>Bacteria</taxon>
        <taxon>Pseudomonadati</taxon>
        <taxon>Pseudomonadota</taxon>
        <taxon>Gammaproteobacteria</taxon>
        <taxon>Oceanospirillales</taxon>
        <taxon>Halomonadaceae</taxon>
        <taxon>Halomonas</taxon>
    </lineage>
</organism>
<evidence type="ECO:0000313" key="2">
    <source>
        <dbReference type="EMBL" id="PMR71722.1"/>
    </source>
</evidence>
<dbReference type="RefSeq" id="WP_102626140.1">
    <property type="nucleotide sequence ID" value="NZ_PDOH01000028.1"/>
</dbReference>
<feature type="signal peptide" evidence="1">
    <location>
        <begin position="1"/>
        <end position="19"/>
    </location>
</feature>
<keyword evidence="1" id="KW-0732">Signal</keyword>
<evidence type="ECO:0000313" key="3">
    <source>
        <dbReference type="Proteomes" id="UP000235346"/>
    </source>
</evidence>
<accession>A0A2N7TU58</accession>
<gene>
    <name evidence="2" type="ORF">C1H66_01405</name>
</gene>
<dbReference type="AlphaFoldDB" id="A0A2N7TU58"/>
<keyword evidence="3" id="KW-1185">Reference proteome</keyword>
<name>A0A2N7TU58_9GAMM</name>
<protein>
    <submittedName>
        <fullName evidence="2">Uncharacterized protein</fullName>
    </submittedName>
</protein>
<dbReference type="EMBL" id="PNRE01000009">
    <property type="protein sequence ID" value="PMR71722.1"/>
    <property type="molecule type" value="Genomic_DNA"/>
</dbReference>
<comment type="caution">
    <text evidence="2">The sequence shown here is derived from an EMBL/GenBank/DDBJ whole genome shotgun (WGS) entry which is preliminary data.</text>
</comment>
<reference evidence="2 3" key="1">
    <citation type="submission" date="2018-01" db="EMBL/GenBank/DDBJ databases">
        <title>Halomonas endophytica sp. nov., isolated from storage liquid in the stems of Populus euphratica.</title>
        <authorList>
            <person name="Chen C."/>
        </authorList>
    </citation>
    <scope>NUCLEOTIDE SEQUENCE [LARGE SCALE GENOMIC DNA]</scope>
    <source>
        <strain evidence="2 3">DSM 26881</strain>
    </source>
</reference>